<dbReference type="InterPro" id="IPR010438">
    <property type="entry name" value="Lambda_Bor"/>
</dbReference>
<dbReference type="Proteomes" id="UP001597319">
    <property type="component" value="Unassembled WGS sequence"/>
</dbReference>
<gene>
    <name evidence="1" type="ORF">ACFSR1_06180</name>
</gene>
<keyword evidence="2" id="KW-1185">Reference proteome</keyword>
<comment type="caution">
    <text evidence="1">The sequence shown here is derived from an EMBL/GenBank/DDBJ whole genome shotgun (WGS) entry which is preliminary data.</text>
</comment>
<protein>
    <submittedName>
        <fullName evidence="1">Uncharacterized protein</fullName>
    </submittedName>
</protein>
<evidence type="ECO:0000313" key="1">
    <source>
        <dbReference type="EMBL" id="MFD2562251.1"/>
    </source>
</evidence>
<organism evidence="1 2">
    <name type="scientific">Aquimarina rubra</name>
    <dbReference type="NCBI Taxonomy" id="1920033"/>
    <lineage>
        <taxon>Bacteria</taxon>
        <taxon>Pseudomonadati</taxon>
        <taxon>Bacteroidota</taxon>
        <taxon>Flavobacteriia</taxon>
        <taxon>Flavobacteriales</taxon>
        <taxon>Flavobacteriaceae</taxon>
        <taxon>Aquimarina</taxon>
    </lineage>
</organism>
<dbReference type="Pfam" id="PF06291">
    <property type="entry name" value="Lambda_Bor"/>
    <property type="match status" value="1"/>
</dbReference>
<accession>A0ABW5LEK3</accession>
<sequence length="84" mass="9320">MSTRVVSEYDNDSVVKHSKTSWSYAWGLVTPKDIDPECESKRMNSVTSSTNLGYILISAITIGIVVPQTVEWECAPIDTPIEDL</sequence>
<evidence type="ECO:0000313" key="2">
    <source>
        <dbReference type="Proteomes" id="UP001597319"/>
    </source>
</evidence>
<reference evidence="2" key="1">
    <citation type="journal article" date="2019" name="Int. J. Syst. Evol. Microbiol.">
        <title>The Global Catalogue of Microorganisms (GCM) 10K type strain sequencing project: providing services to taxonomists for standard genome sequencing and annotation.</title>
        <authorList>
            <consortium name="The Broad Institute Genomics Platform"/>
            <consortium name="The Broad Institute Genome Sequencing Center for Infectious Disease"/>
            <person name="Wu L."/>
            <person name="Ma J."/>
        </authorList>
    </citation>
    <scope>NUCLEOTIDE SEQUENCE [LARGE SCALE GENOMIC DNA]</scope>
    <source>
        <strain evidence="2">KCTC 52274</strain>
    </source>
</reference>
<dbReference type="EMBL" id="JBHULE010000008">
    <property type="protein sequence ID" value="MFD2562251.1"/>
    <property type="molecule type" value="Genomic_DNA"/>
</dbReference>
<name>A0ABW5LEK3_9FLAO</name>
<dbReference type="RefSeq" id="WP_378290684.1">
    <property type="nucleotide sequence ID" value="NZ_JBHULE010000008.1"/>
</dbReference>
<proteinExistence type="predicted"/>